<comment type="caution">
    <text evidence="2">The sequence shown here is derived from an EMBL/GenBank/DDBJ whole genome shotgun (WGS) entry which is preliminary data.</text>
</comment>
<feature type="domain" description="KIB1-4 beta-propeller" evidence="1">
    <location>
        <begin position="15"/>
        <end position="189"/>
    </location>
</feature>
<evidence type="ECO:0000259" key="1">
    <source>
        <dbReference type="Pfam" id="PF03478"/>
    </source>
</evidence>
<proteinExistence type="predicted"/>
<keyword evidence="3" id="KW-1185">Reference proteome</keyword>
<dbReference type="EMBL" id="JAMYWD010000001">
    <property type="protein sequence ID" value="KAJ4980561.1"/>
    <property type="molecule type" value="Genomic_DNA"/>
</dbReference>
<dbReference type="PANTHER" id="PTHR33127">
    <property type="entry name" value="TRANSMEMBRANE PROTEIN"/>
    <property type="match status" value="1"/>
</dbReference>
<dbReference type="OrthoDB" id="1925727at2759"/>
<gene>
    <name evidence="2" type="ORF">NE237_031398</name>
</gene>
<accession>A0A9Q0L1G4</accession>
<protein>
    <recommendedName>
        <fullName evidence="1">KIB1-4 beta-propeller domain-containing protein</fullName>
    </recommendedName>
</protein>
<evidence type="ECO:0000313" key="3">
    <source>
        <dbReference type="Proteomes" id="UP001141806"/>
    </source>
</evidence>
<name>A0A9Q0L1G4_9MAGN</name>
<evidence type="ECO:0000313" key="2">
    <source>
        <dbReference type="EMBL" id="KAJ4980561.1"/>
    </source>
</evidence>
<dbReference type="PANTHER" id="PTHR33127:SF5">
    <property type="entry name" value="TRANSMEMBRANE PROTEIN"/>
    <property type="match status" value="1"/>
</dbReference>
<organism evidence="2 3">
    <name type="scientific">Protea cynaroides</name>
    <dbReference type="NCBI Taxonomy" id="273540"/>
    <lineage>
        <taxon>Eukaryota</taxon>
        <taxon>Viridiplantae</taxon>
        <taxon>Streptophyta</taxon>
        <taxon>Embryophyta</taxon>
        <taxon>Tracheophyta</taxon>
        <taxon>Spermatophyta</taxon>
        <taxon>Magnoliopsida</taxon>
        <taxon>Proteales</taxon>
        <taxon>Proteaceae</taxon>
        <taxon>Protea</taxon>
    </lineage>
</organism>
<dbReference type="SUPFAM" id="SSF50998">
    <property type="entry name" value="Quinoprotein alcohol dehydrogenase-like"/>
    <property type="match status" value="1"/>
</dbReference>
<dbReference type="InterPro" id="IPR011047">
    <property type="entry name" value="Quinoprotein_ADH-like_sf"/>
</dbReference>
<dbReference type="Proteomes" id="UP001141806">
    <property type="component" value="Unassembled WGS sequence"/>
</dbReference>
<sequence>MVFSKRYTRKYGGVFASTLVLSSSPISLDCIVFGISSSWICIISRGEASWTIHHCQDNNQPFVPSNVNPVYHNGLFYCLGEDGNLGIFDTQGQDIQEGNSFFLECNDNLFVVIQGHMGKGVFVFVLDPHKKIWNQVQHLEDHMFFSISQISHSAKTVQAFDEMANKIYFPMFSPSYDGSSSGGDISSCVFYSLSGKINCAWVESNFVIASDKDLIWAISSVIFRTKYEVMFYCLSFVI</sequence>
<reference evidence="2" key="1">
    <citation type="journal article" date="2023" name="Plant J.">
        <title>The genome of the king protea, Protea cynaroides.</title>
        <authorList>
            <person name="Chang J."/>
            <person name="Duong T.A."/>
            <person name="Schoeman C."/>
            <person name="Ma X."/>
            <person name="Roodt D."/>
            <person name="Barker N."/>
            <person name="Li Z."/>
            <person name="Van de Peer Y."/>
            <person name="Mizrachi E."/>
        </authorList>
    </citation>
    <scope>NUCLEOTIDE SEQUENCE</scope>
    <source>
        <tissue evidence="2">Young leaves</tissue>
    </source>
</reference>
<dbReference type="AlphaFoldDB" id="A0A9Q0L1G4"/>
<dbReference type="Pfam" id="PF03478">
    <property type="entry name" value="Beta-prop_KIB1-4"/>
    <property type="match status" value="1"/>
</dbReference>
<dbReference type="InterPro" id="IPR005174">
    <property type="entry name" value="KIB1-4_b-propeller"/>
</dbReference>